<keyword evidence="2" id="KW-1185">Reference proteome</keyword>
<dbReference type="PANTHER" id="PTHR21115">
    <property type="entry name" value="GH06117P-RELATED"/>
    <property type="match status" value="1"/>
</dbReference>
<dbReference type="EMBL" id="JANEYF010001458">
    <property type="protein sequence ID" value="KAJ8963974.1"/>
    <property type="molecule type" value="Genomic_DNA"/>
</dbReference>
<organism evidence="1 2">
    <name type="scientific">Rhamnusium bicolor</name>
    <dbReference type="NCBI Taxonomy" id="1586634"/>
    <lineage>
        <taxon>Eukaryota</taxon>
        <taxon>Metazoa</taxon>
        <taxon>Ecdysozoa</taxon>
        <taxon>Arthropoda</taxon>
        <taxon>Hexapoda</taxon>
        <taxon>Insecta</taxon>
        <taxon>Pterygota</taxon>
        <taxon>Neoptera</taxon>
        <taxon>Endopterygota</taxon>
        <taxon>Coleoptera</taxon>
        <taxon>Polyphaga</taxon>
        <taxon>Cucujiformia</taxon>
        <taxon>Chrysomeloidea</taxon>
        <taxon>Cerambycidae</taxon>
        <taxon>Lepturinae</taxon>
        <taxon>Rhagiini</taxon>
        <taxon>Rhamnusium</taxon>
    </lineage>
</organism>
<reference evidence="1" key="1">
    <citation type="journal article" date="2023" name="Insect Mol. Biol.">
        <title>Genome sequencing provides insights into the evolution of gene families encoding plant cell wall-degrading enzymes in longhorned beetles.</title>
        <authorList>
            <person name="Shin N.R."/>
            <person name="Okamura Y."/>
            <person name="Kirsch R."/>
            <person name="Pauchet Y."/>
        </authorList>
    </citation>
    <scope>NUCLEOTIDE SEQUENCE</scope>
    <source>
        <strain evidence="1">RBIC_L_NR</strain>
    </source>
</reference>
<comment type="caution">
    <text evidence="1">The sequence shown here is derived from an EMBL/GenBank/DDBJ whole genome shotgun (WGS) entry which is preliminary data.</text>
</comment>
<name>A0AAV8ZJR0_9CUCU</name>
<gene>
    <name evidence="1" type="ORF">NQ314_005233</name>
</gene>
<protein>
    <submittedName>
        <fullName evidence="1">Uncharacterized protein</fullName>
    </submittedName>
</protein>
<dbReference type="PANTHER" id="PTHR21115:SF0">
    <property type="entry name" value="GH06117P-RELATED"/>
    <property type="match status" value="1"/>
</dbReference>
<dbReference type="Proteomes" id="UP001162156">
    <property type="component" value="Unassembled WGS sequence"/>
</dbReference>
<dbReference type="AlphaFoldDB" id="A0AAV8ZJR0"/>
<evidence type="ECO:0000313" key="2">
    <source>
        <dbReference type="Proteomes" id="UP001162156"/>
    </source>
</evidence>
<accession>A0AAV8ZJR0</accession>
<sequence>MLDMMKPFMKLLKETHLQNKGKQSSGRIEVISPIRKIPHKDEIFDMLMQLNDGTNTNGLKFTAVDGVLKLNEIKTDINEIERVLNKDASAFLLRYPSTEPTSLETESLCRIICKTLNKYYLPDIETFTNYVINLLSCFSCDIKSKIIKILAALLAKLTGPVDQTLDQIFPNQSKYFNIIDMIVCFFGDRAEHLEGQYIMWRSTRDEKYHNPLFQQIDNDEGKTVTRFF</sequence>
<proteinExistence type="predicted"/>
<evidence type="ECO:0000313" key="1">
    <source>
        <dbReference type="EMBL" id="KAJ8963974.1"/>
    </source>
</evidence>